<dbReference type="PROSITE" id="PS00687">
    <property type="entry name" value="ALDEHYDE_DEHYDR_GLU"/>
    <property type="match status" value="1"/>
</dbReference>
<evidence type="ECO:0000313" key="7">
    <source>
        <dbReference type="Proteomes" id="UP000234473"/>
    </source>
</evidence>
<dbReference type="InterPro" id="IPR029510">
    <property type="entry name" value="Ald_DH_CS_GLU"/>
</dbReference>
<evidence type="ECO:0000256" key="2">
    <source>
        <dbReference type="ARBA" id="ARBA00023002"/>
    </source>
</evidence>
<proteinExistence type="inferred from homology"/>
<feature type="domain" description="Aldehyde dehydrogenase" evidence="5">
    <location>
        <begin position="19"/>
        <end position="477"/>
    </location>
</feature>
<evidence type="ECO:0000256" key="4">
    <source>
        <dbReference type="RuleBase" id="RU003345"/>
    </source>
</evidence>
<dbReference type="Pfam" id="PF00171">
    <property type="entry name" value="Aldedh"/>
    <property type="match status" value="1"/>
</dbReference>
<name>A0A2N5AJK1_KLEVA</name>
<evidence type="ECO:0000256" key="3">
    <source>
        <dbReference type="PROSITE-ProRule" id="PRU10007"/>
    </source>
</evidence>
<dbReference type="SUPFAM" id="SSF53720">
    <property type="entry name" value="ALDH-like"/>
    <property type="match status" value="1"/>
</dbReference>
<dbReference type="CDD" id="cd07103">
    <property type="entry name" value="ALDH_F5_SSADH_GabD"/>
    <property type="match status" value="1"/>
</dbReference>
<protein>
    <submittedName>
        <fullName evidence="6">Succinate-semialdehyde dehydrogenase I</fullName>
    </submittedName>
</protein>
<dbReference type="FunFam" id="3.40.309.10:FF:000004">
    <property type="entry name" value="Succinate-semialdehyde dehydrogenase I"/>
    <property type="match status" value="1"/>
</dbReference>
<dbReference type="InterPro" id="IPR015590">
    <property type="entry name" value="Aldehyde_DH_dom"/>
</dbReference>
<reference evidence="6 7" key="1">
    <citation type="submission" date="2017-11" db="EMBL/GenBank/DDBJ databases">
        <authorList>
            <person name="Han C.G."/>
        </authorList>
    </citation>
    <scope>NUCLEOTIDE SEQUENCE [LARGE SCALE GENOMIC DNA]</scope>
    <source>
        <strain evidence="6 7">A5</strain>
    </source>
</reference>
<accession>A0A2N5AJK1</accession>
<gene>
    <name evidence="6" type="ORF">CWM98_07890</name>
</gene>
<dbReference type="GO" id="GO:0009450">
    <property type="term" value="P:gamma-aminobutyric acid catabolic process"/>
    <property type="evidence" value="ECO:0007669"/>
    <property type="project" value="InterPro"/>
</dbReference>
<dbReference type="InterPro" id="IPR016161">
    <property type="entry name" value="Ald_DH/histidinol_DH"/>
</dbReference>
<dbReference type="Proteomes" id="UP000234473">
    <property type="component" value="Unassembled WGS sequence"/>
</dbReference>
<dbReference type="GO" id="GO:0004777">
    <property type="term" value="F:succinate-semialdehyde dehydrogenase (NAD+) activity"/>
    <property type="evidence" value="ECO:0007669"/>
    <property type="project" value="TreeGrafter"/>
</dbReference>
<evidence type="ECO:0000256" key="1">
    <source>
        <dbReference type="ARBA" id="ARBA00009986"/>
    </source>
</evidence>
<dbReference type="EMBL" id="PICB01000284">
    <property type="protein sequence ID" value="PLP47094.1"/>
    <property type="molecule type" value="Genomic_DNA"/>
</dbReference>
<feature type="active site" evidence="3">
    <location>
        <position position="255"/>
    </location>
</feature>
<dbReference type="PROSITE" id="PS00070">
    <property type="entry name" value="ALDEHYDE_DEHYDR_CYS"/>
    <property type="match status" value="1"/>
</dbReference>
<dbReference type="Gene3D" id="3.40.605.10">
    <property type="entry name" value="Aldehyde Dehydrogenase, Chain A, domain 1"/>
    <property type="match status" value="1"/>
</dbReference>
<dbReference type="NCBIfam" id="TIGR01780">
    <property type="entry name" value="SSADH"/>
    <property type="match status" value="1"/>
</dbReference>
<dbReference type="GO" id="GO:0005829">
    <property type="term" value="C:cytosol"/>
    <property type="evidence" value="ECO:0007669"/>
    <property type="project" value="TreeGrafter"/>
</dbReference>
<dbReference type="FunFam" id="3.40.605.10:FF:000026">
    <property type="entry name" value="Aldehyde dehydrogenase, putative"/>
    <property type="match status" value="1"/>
</dbReference>
<dbReference type="AlphaFoldDB" id="A0A2N5AJK1"/>
<evidence type="ECO:0000259" key="5">
    <source>
        <dbReference type="Pfam" id="PF00171"/>
    </source>
</evidence>
<keyword evidence="2 4" id="KW-0560">Oxidoreductase</keyword>
<dbReference type="InterPro" id="IPR016160">
    <property type="entry name" value="Ald_DH_CS_CYS"/>
</dbReference>
<dbReference type="PANTHER" id="PTHR43353:SF5">
    <property type="entry name" value="SUCCINATE-SEMIALDEHYDE DEHYDROGENASE, MITOCHONDRIAL"/>
    <property type="match status" value="1"/>
</dbReference>
<sequence>MQLNDMTLFRQQALIDGQWRDAPNGDVIAVTNPANGEQLGSVPKMGADETREAIEAANRALPAWRALTAKERANILRRWFDLMMENQDDLARLMTLEQGKPLAEAKGEISYAASFIEWFAEEGKRIYGDTIPGHQADKRLLVIKQPIGVTAAITPWNFPAAMITRKAGPALAAGCTMVLKPASQTPFSALALAELANRAGIPAGVFNVVTGSAGAVGGELTSNPLVRKLSFTGSTEIGRQLMEQCAKDIKKVSLELGGNAPFIVFDDADIDKAVEGALIAKFRNAGQTCVCVNRFYIHRAVYDQFCDKFVARVAALKVGDGSESDVQIGPLINADAGRKVQSLLDDALTRGATLLTGGKAHPLGGNFFTPTVIGDVQPGSLLLQEEIFGPVAALVKFDDEQQVIEQANNTIYGLASYFYSNDAARIWRVSEQLEYGMVGINTGLISNEVAPFGGVKQSGLGREGSEHGIEDYLEMKYLCQGL</sequence>
<dbReference type="InterPro" id="IPR050740">
    <property type="entry name" value="Aldehyde_DH_Superfamily"/>
</dbReference>
<dbReference type="NCBIfam" id="NF008415">
    <property type="entry name" value="PRK11241.1"/>
    <property type="match status" value="1"/>
</dbReference>
<dbReference type="FunFam" id="3.40.605.10:FF:000005">
    <property type="entry name" value="Succinate-semialdehyde dehydrogenase I"/>
    <property type="match status" value="1"/>
</dbReference>
<dbReference type="InterPro" id="IPR010102">
    <property type="entry name" value="Succ_semiAld_DH"/>
</dbReference>
<dbReference type="InterPro" id="IPR016163">
    <property type="entry name" value="Ald_DH_C"/>
</dbReference>
<reference evidence="6 7" key="2">
    <citation type="submission" date="2018-01" db="EMBL/GenBank/DDBJ databases">
        <title>Genomic study of Klebsiella pneumoniae.</title>
        <authorList>
            <person name="Yang Y."/>
            <person name="Bicalho R."/>
        </authorList>
    </citation>
    <scope>NUCLEOTIDE SEQUENCE [LARGE SCALE GENOMIC DNA]</scope>
    <source>
        <strain evidence="6 7">A5</strain>
    </source>
</reference>
<comment type="similarity">
    <text evidence="1 4">Belongs to the aldehyde dehydrogenase family.</text>
</comment>
<comment type="caution">
    <text evidence="6">The sequence shown here is derived from an EMBL/GenBank/DDBJ whole genome shotgun (WGS) entry which is preliminary data.</text>
</comment>
<dbReference type="InterPro" id="IPR016162">
    <property type="entry name" value="Ald_DH_N"/>
</dbReference>
<dbReference type="Gene3D" id="3.40.309.10">
    <property type="entry name" value="Aldehyde Dehydrogenase, Chain A, domain 2"/>
    <property type="match status" value="1"/>
</dbReference>
<organism evidence="6 7">
    <name type="scientific">Klebsiella variicola</name>
    <dbReference type="NCBI Taxonomy" id="244366"/>
    <lineage>
        <taxon>Bacteria</taxon>
        <taxon>Pseudomonadati</taxon>
        <taxon>Pseudomonadota</taxon>
        <taxon>Gammaproteobacteria</taxon>
        <taxon>Enterobacterales</taxon>
        <taxon>Enterobacteriaceae</taxon>
        <taxon>Klebsiella/Raoultella group</taxon>
        <taxon>Klebsiella</taxon>
        <taxon>Klebsiella pneumoniae complex</taxon>
    </lineage>
</organism>
<evidence type="ECO:0000313" key="6">
    <source>
        <dbReference type="EMBL" id="PLP47094.1"/>
    </source>
</evidence>
<dbReference type="PANTHER" id="PTHR43353">
    <property type="entry name" value="SUCCINATE-SEMIALDEHYDE DEHYDROGENASE, MITOCHONDRIAL"/>
    <property type="match status" value="1"/>
</dbReference>